<dbReference type="SUPFAM" id="SSF51645">
    <property type="entry name" value="Malate synthase G"/>
    <property type="match status" value="1"/>
</dbReference>
<proteinExistence type="predicted"/>
<dbReference type="InterPro" id="IPR011076">
    <property type="entry name" value="Malate_synth_sf"/>
</dbReference>
<dbReference type="InterPro" id="IPR006253">
    <property type="entry name" value="Malate_synthG"/>
</dbReference>
<organism evidence="1">
    <name type="scientific">marine sediment metagenome</name>
    <dbReference type="NCBI Taxonomy" id="412755"/>
    <lineage>
        <taxon>unclassified sequences</taxon>
        <taxon>metagenomes</taxon>
        <taxon>ecological metagenomes</taxon>
    </lineage>
</organism>
<dbReference type="Gene3D" id="1.20.1220.12">
    <property type="entry name" value="Malate synthase, domain III"/>
    <property type="match status" value="1"/>
</dbReference>
<name>A0A0F8ZWZ5_9ZZZZ</name>
<protein>
    <recommendedName>
        <fullName evidence="2">Malate synthase G</fullName>
    </recommendedName>
</protein>
<dbReference type="EMBL" id="LAZR01049110">
    <property type="protein sequence ID" value="KKK90420.1"/>
    <property type="molecule type" value="Genomic_DNA"/>
</dbReference>
<dbReference type="GO" id="GO:0006097">
    <property type="term" value="P:glyoxylate cycle"/>
    <property type="evidence" value="ECO:0007669"/>
    <property type="project" value="InterPro"/>
</dbReference>
<sequence>RMAAVVDGPNSGDPIYRNMAPNFDQSIAFAAACDLVFKGKEQPSGYTEPLLHAYRQKAKLQ</sequence>
<dbReference type="AlphaFoldDB" id="A0A0F8ZWZ5"/>
<gene>
    <name evidence="1" type="ORF">LCGC14_2723170</name>
</gene>
<comment type="caution">
    <text evidence="1">The sequence shown here is derived from an EMBL/GenBank/DDBJ whole genome shotgun (WGS) entry which is preliminary data.</text>
</comment>
<dbReference type="GO" id="GO:0004474">
    <property type="term" value="F:malate synthase activity"/>
    <property type="evidence" value="ECO:0007669"/>
    <property type="project" value="InterPro"/>
</dbReference>
<evidence type="ECO:0008006" key="2">
    <source>
        <dbReference type="Google" id="ProtNLM"/>
    </source>
</evidence>
<dbReference type="PANTHER" id="PTHR42739">
    <property type="entry name" value="MALATE SYNTHASE G"/>
    <property type="match status" value="1"/>
</dbReference>
<reference evidence="1" key="1">
    <citation type="journal article" date="2015" name="Nature">
        <title>Complex archaea that bridge the gap between prokaryotes and eukaryotes.</title>
        <authorList>
            <person name="Spang A."/>
            <person name="Saw J.H."/>
            <person name="Jorgensen S.L."/>
            <person name="Zaremba-Niedzwiedzka K."/>
            <person name="Martijn J."/>
            <person name="Lind A.E."/>
            <person name="van Eijk R."/>
            <person name="Schleper C."/>
            <person name="Guy L."/>
            <person name="Ettema T.J."/>
        </authorList>
    </citation>
    <scope>NUCLEOTIDE SEQUENCE</scope>
</reference>
<dbReference type="GO" id="GO:0005829">
    <property type="term" value="C:cytosol"/>
    <property type="evidence" value="ECO:0007669"/>
    <property type="project" value="TreeGrafter"/>
</dbReference>
<dbReference type="GO" id="GO:0009436">
    <property type="term" value="P:glyoxylate catabolic process"/>
    <property type="evidence" value="ECO:0007669"/>
    <property type="project" value="TreeGrafter"/>
</dbReference>
<evidence type="ECO:0000313" key="1">
    <source>
        <dbReference type="EMBL" id="KKK90420.1"/>
    </source>
</evidence>
<feature type="non-terminal residue" evidence="1">
    <location>
        <position position="1"/>
    </location>
</feature>
<accession>A0A0F8ZWZ5</accession>
<dbReference type="GO" id="GO:0000287">
    <property type="term" value="F:magnesium ion binding"/>
    <property type="evidence" value="ECO:0007669"/>
    <property type="project" value="TreeGrafter"/>
</dbReference>
<dbReference type="InterPro" id="IPR044856">
    <property type="entry name" value="Malate_synth_C_sf"/>
</dbReference>
<dbReference type="PANTHER" id="PTHR42739:SF1">
    <property type="entry name" value="MALATE SYNTHASE G"/>
    <property type="match status" value="1"/>
</dbReference>